<evidence type="ECO:0000313" key="3">
    <source>
        <dbReference type="Proteomes" id="UP000595663"/>
    </source>
</evidence>
<dbReference type="SUPFAM" id="SSF54637">
    <property type="entry name" value="Thioesterase/thiol ester dehydrase-isomerase"/>
    <property type="match status" value="1"/>
</dbReference>
<dbReference type="EMBL" id="AP014545">
    <property type="protein sequence ID" value="BBB26595.1"/>
    <property type="molecule type" value="Genomic_DNA"/>
</dbReference>
<dbReference type="AlphaFoldDB" id="A0A7R6STE6"/>
<name>A0A7R6STE6_9GAMM</name>
<dbReference type="CDD" id="cd03454">
    <property type="entry name" value="YdeM"/>
    <property type="match status" value="1"/>
</dbReference>
<gene>
    <name evidence="2" type="ORF">AMJAP_2004</name>
</gene>
<proteinExistence type="predicted"/>
<dbReference type="Proteomes" id="UP000595663">
    <property type="component" value="Chromosome"/>
</dbReference>
<sequence length="147" mass="16177">MDRYFDDFSVGEVIKGRSATLTEAQIIDFALTYDPQSFHIDVNAAAESHFGGLIASGFQTMGLCFRLLVQLGIFEACSLGGPGIDEVRFLAPVRPGDTLTSELEIIEHKASASKPDLGVVRYYVRGTNQHGNQVLSFIVTHMLKRRV</sequence>
<dbReference type="InterPro" id="IPR029069">
    <property type="entry name" value="HotDog_dom_sf"/>
</dbReference>
<dbReference type="PANTHER" id="PTHR43664">
    <property type="entry name" value="MONOAMINE OXIDASE-RELATED"/>
    <property type="match status" value="1"/>
</dbReference>
<evidence type="ECO:0000259" key="1">
    <source>
        <dbReference type="Pfam" id="PF01575"/>
    </source>
</evidence>
<feature type="domain" description="MaoC-like" evidence="1">
    <location>
        <begin position="11"/>
        <end position="115"/>
    </location>
</feature>
<protein>
    <submittedName>
        <fullName evidence="2">Acyl dehydratase</fullName>
    </submittedName>
</protein>
<dbReference type="PANTHER" id="PTHR43664:SF1">
    <property type="entry name" value="BETA-METHYLMALYL-COA DEHYDRATASE"/>
    <property type="match status" value="1"/>
</dbReference>
<dbReference type="OrthoDB" id="9774179at2"/>
<dbReference type="Pfam" id="PF01575">
    <property type="entry name" value="MaoC_dehydratas"/>
    <property type="match status" value="1"/>
</dbReference>
<organism evidence="2 3">
    <name type="scientific">Amphritea japonica ATCC BAA-1530</name>
    <dbReference type="NCBI Taxonomy" id="1278309"/>
    <lineage>
        <taxon>Bacteria</taxon>
        <taxon>Pseudomonadati</taxon>
        <taxon>Pseudomonadota</taxon>
        <taxon>Gammaproteobacteria</taxon>
        <taxon>Oceanospirillales</taxon>
        <taxon>Oceanospirillaceae</taxon>
        <taxon>Amphritea</taxon>
    </lineage>
</organism>
<accession>A0A7R6STE6</accession>
<dbReference type="Gene3D" id="3.10.129.10">
    <property type="entry name" value="Hotdog Thioesterase"/>
    <property type="match status" value="1"/>
</dbReference>
<dbReference type="RefSeq" id="WP_019620621.1">
    <property type="nucleotide sequence ID" value="NZ_AP014545.1"/>
</dbReference>
<reference evidence="2 3" key="1">
    <citation type="journal article" date="2008" name="Int. J. Syst. Evol. Microbiol.">
        <title>Amphritea japonica sp. nov. and Amphritea balenae sp. nov., isolated from the sediment adjacent to sperm whale carcasses off Kagoshima, Japan.</title>
        <authorList>
            <person name="Miyazaki M."/>
            <person name="Nogi Y."/>
            <person name="Fujiwara Y."/>
            <person name="Kawato M."/>
            <person name="Nagahama T."/>
            <person name="Kubokawa K."/>
            <person name="Horikoshi K."/>
        </authorList>
    </citation>
    <scope>NUCLEOTIDE SEQUENCE [LARGE SCALE GENOMIC DNA]</scope>
    <source>
        <strain evidence="2 3">ATCC BAA-1530</strain>
    </source>
</reference>
<dbReference type="InterPro" id="IPR002539">
    <property type="entry name" value="MaoC-like_dom"/>
</dbReference>
<evidence type="ECO:0000313" key="2">
    <source>
        <dbReference type="EMBL" id="BBB26595.1"/>
    </source>
</evidence>
<dbReference type="InterPro" id="IPR052342">
    <property type="entry name" value="MCH/BMMD"/>
</dbReference>
<keyword evidence="3" id="KW-1185">Reference proteome</keyword>
<dbReference type="KEGG" id="ajp:AMJAP_2004"/>